<dbReference type="Gene3D" id="1.10.3210.50">
    <property type="match status" value="1"/>
</dbReference>
<dbReference type="InterPro" id="IPR003607">
    <property type="entry name" value="HD/PDEase_dom"/>
</dbReference>
<name>A0A840C766_9HYPH</name>
<dbReference type="SMART" id="SM00471">
    <property type="entry name" value="HDc"/>
    <property type="match status" value="1"/>
</dbReference>
<gene>
    <name evidence="2" type="ORF">GGR16_004306</name>
</gene>
<accession>A0A840C766</accession>
<reference evidence="2 3" key="1">
    <citation type="submission" date="2020-08" db="EMBL/GenBank/DDBJ databases">
        <title>Genomic Encyclopedia of Type Strains, Phase IV (KMG-IV): sequencing the most valuable type-strain genomes for metagenomic binning, comparative biology and taxonomic classification.</title>
        <authorList>
            <person name="Goeker M."/>
        </authorList>
    </citation>
    <scope>NUCLEOTIDE SEQUENCE [LARGE SCALE GENOMIC DNA]</scope>
    <source>
        <strain evidence="2 3">DSM 103737</strain>
    </source>
</reference>
<organism evidence="2 3">
    <name type="scientific">Chelatococcus caeni</name>
    <dbReference type="NCBI Taxonomy" id="1348468"/>
    <lineage>
        <taxon>Bacteria</taxon>
        <taxon>Pseudomonadati</taxon>
        <taxon>Pseudomonadota</taxon>
        <taxon>Alphaproteobacteria</taxon>
        <taxon>Hyphomicrobiales</taxon>
        <taxon>Chelatococcaceae</taxon>
        <taxon>Chelatococcus</taxon>
    </lineage>
</organism>
<keyword evidence="3" id="KW-1185">Reference proteome</keyword>
<feature type="domain" description="HD" evidence="1">
    <location>
        <begin position="27"/>
        <end position="131"/>
    </location>
</feature>
<evidence type="ECO:0000313" key="2">
    <source>
        <dbReference type="EMBL" id="MBB4019259.1"/>
    </source>
</evidence>
<dbReference type="PROSITE" id="PS51831">
    <property type="entry name" value="HD"/>
    <property type="match status" value="1"/>
</dbReference>
<dbReference type="Pfam" id="PF01966">
    <property type="entry name" value="HD"/>
    <property type="match status" value="1"/>
</dbReference>
<dbReference type="PANTHER" id="PTHR33594:SF1">
    <property type="entry name" value="HD_PDEASE DOMAIN-CONTAINING PROTEIN"/>
    <property type="match status" value="1"/>
</dbReference>
<sequence length="211" mass="22943">MQAFSPFEQLAEALLPHLPVSSDGSHDLGHLRRVWHNAFAIQAEEGGEARVVAAAVLLHDCVHVEKNAPQRSRASRLAGERAAAILAGLGWPVEEVADVVHAIEAHSFTAGIAPRTLEAKIVQDADRLDAIGFIGVARCFYIAGRLGSALYDLDDPDAAHRPLDGTRFALDHFPEKLLRLGDGFQTPAGRRRAQERMAAMRGFLEGFRAEI</sequence>
<comment type="caution">
    <text evidence="2">The sequence shown here is derived from an EMBL/GenBank/DDBJ whole genome shotgun (WGS) entry which is preliminary data.</text>
</comment>
<dbReference type="PANTHER" id="PTHR33594">
    <property type="entry name" value="SUPERFAMILY HYDROLASE, PUTATIVE (AFU_ORTHOLOGUE AFUA_1G03035)-RELATED"/>
    <property type="match status" value="1"/>
</dbReference>
<dbReference type="CDD" id="cd00077">
    <property type="entry name" value="HDc"/>
    <property type="match status" value="1"/>
</dbReference>
<dbReference type="AlphaFoldDB" id="A0A840C766"/>
<evidence type="ECO:0000259" key="1">
    <source>
        <dbReference type="PROSITE" id="PS51831"/>
    </source>
</evidence>
<proteinExistence type="predicted"/>
<dbReference type="EMBL" id="JACIEN010000006">
    <property type="protein sequence ID" value="MBB4019259.1"/>
    <property type="molecule type" value="Genomic_DNA"/>
</dbReference>
<dbReference type="RefSeq" id="WP_019402531.1">
    <property type="nucleotide sequence ID" value="NZ_JACIEN010000006.1"/>
</dbReference>
<protein>
    <recommendedName>
        <fullName evidence="1">HD domain-containing protein</fullName>
    </recommendedName>
</protein>
<evidence type="ECO:0000313" key="3">
    <source>
        <dbReference type="Proteomes" id="UP000577362"/>
    </source>
</evidence>
<dbReference type="InterPro" id="IPR006674">
    <property type="entry name" value="HD_domain"/>
</dbReference>
<dbReference type="Proteomes" id="UP000577362">
    <property type="component" value="Unassembled WGS sequence"/>
</dbReference>
<dbReference type="SUPFAM" id="SSF109604">
    <property type="entry name" value="HD-domain/PDEase-like"/>
    <property type="match status" value="1"/>
</dbReference>